<reference evidence="1" key="1">
    <citation type="journal article" date="2012" name="PLoS ONE">
        <title>Gene sets for utilization of primary and secondary nutrition supplies in the distal gut of endangered iberian lynx.</title>
        <authorList>
            <person name="Alcaide M."/>
            <person name="Messina E."/>
            <person name="Richter M."/>
            <person name="Bargiela R."/>
            <person name="Peplies J."/>
            <person name="Huws S.A."/>
            <person name="Newbold C.J."/>
            <person name="Golyshin P.N."/>
            <person name="Simon M.A."/>
            <person name="Lopez G."/>
            <person name="Yakimov M.M."/>
            <person name="Ferrer M."/>
        </authorList>
    </citation>
    <scope>NUCLEOTIDE SEQUENCE</scope>
</reference>
<protein>
    <submittedName>
        <fullName evidence="1">Uncharacterized protein</fullName>
    </submittedName>
</protein>
<dbReference type="AlphaFoldDB" id="J9GI04"/>
<gene>
    <name evidence="1" type="ORF">EVA_12783</name>
</gene>
<proteinExistence type="predicted"/>
<comment type="caution">
    <text evidence="1">The sequence shown here is derived from an EMBL/GenBank/DDBJ whole genome shotgun (WGS) entry which is preliminary data.</text>
</comment>
<dbReference type="EMBL" id="AMCI01003968">
    <property type="protein sequence ID" value="EJW99109.1"/>
    <property type="molecule type" value="Genomic_DNA"/>
</dbReference>
<evidence type="ECO:0000313" key="1">
    <source>
        <dbReference type="EMBL" id="EJW99109.1"/>
    </source>
</evidence>
<sequence>MKKSINIFEFKIAAGQDLPAIWFIPKKKEVCIFPLELYAILWECDKELRISHGIKAKFQIFSQEVFGYYFDDSCGAYQIEYDRDAFINSAIN</sequence>
<accession>J9GI04</accession>
<organism evidence="1">
    <name type="scientific">gut metagenome</name>
    <dbReference type="NCBI Taxonomy" id="749906"/>
    <lineage>
        <taxon>unclassified sequences</taxon>
        <taxon>metagenomes</taxon>
        <taxon>organismal metagenomes</taxon>
    </lineage>
</organism>
<name>J9GI04_9ZZZZ</name>
<feature type="non-terminal residue" evidence="1">
    <location>
        <position position="92"/>
    </location>
</feature>